<dbReference type="HOGENOM" id="CLU_115345_0_0_9"/>
<dbReference type="eggNOG" id="COG1961">
    <property type="taxonomic scope" value="Bacteria"/>
</dbReference>
<name>N1ZT19_9FIRM</name>
<dbReference type="OrthoDB" id="1761478at2"/>
<accession>N1ZT19</accession>
<sequence>MGKKNLFFICGYCGKTLKHRSRTNDKYFCRTGSQQFENDCQRVNVRIKELEDAVLCQVRGMAVMLIEARNIRKKVQKNDRKTVLETTVADSTKEMARWKDTKVRLYEQYKAGTITREDYIARIEKGKVRMEELEQIKSEAQAELNSIQTVSKPEEIPDTELAELSVLESFDKERLKALIDKVIVYGADAIEIVWKVGNPFETEITA</sequence>
<feature type="domain" description="Recombinase zinc beta ribbon" evidence="2">
    <location>
        <begin position="8"/>
        <end position="58"/>
    </location>
</feature>
<organism evidence="3 4">
    <name type="scientific">Eubacterium plexicaudatum ASF492</name>
    <dbReference type="NCBI Taxonomy" id="1235802"/>
    <lineage>
        <taxon>Bacteria</taxon>
        <taxon>Bacillati</taxon>
        <taxon>Bacillota</taxon>
        <taxon>Clostridia</taxon>
        <taxon>Eubacteriales</taxon>
        <taxon>Eubacteriaceae</taxon>
        <taxon>Eubacterium</taxon>
    </lineage>
</organism>
<dbReference type="InterPro" id="IPR025827">
    <property type="entry name" value="Zn_ribbon_recom_dom"/>
</dbReference>
<keyword evidence="4" id="KW-1185">Reference proteome</keyword>
<dbReference type="Pfam" id="PF13408">
    <property type="entry name" value="Zn_ribbon_recom"/>
    <property type="match status" value="1"/>
</dbReference>
<dbReference type="EMBL" id="AQFT01000149">
    <property type="protein sequence ID" value="EMZ20192.1"/>
    <property type="molecule type" value="Genomic_DNA"/>
</dbReference>
<evidence type="ECO:0000256" key="1">
    <source>
        <dbReference type="SAM" id="Coils"/>
    </source>
</evidence>
<gene>
    <name evidence="3" type="ORF">C823_05180</name>
</gene>
<proteinExistence type="predicted"/>
<evidence type="ECO:0000259" key="2">
    <source>
        <dbReference type="Pfam" id="PF13408"/>
    </source>
</evidence>
<keyword evidence="1" id="KW-0175">Coiled coil</keyword>
<evidence type="ECO:0000313" key="3">
    <source>
        <dbReference type="EMBL" id="EMZ20192.1"/>
    </source>
</evidence>
<dbReference type="STRING" id="1235802.C823_05180"/>
<evidence type="ECO:0000313" key="4">
    <source>
        <dbReference type="Proteomes" id="UP000012589"/>
    </source>
</evidence>
<protein>
    <recommendedName>
        <fullName evidence="2">Recombinase zinc beta ribbon domain-containing protein</fullName>
    </recommendedName>
</protein>
<comment type="caution">
    <text evidence="3">The sequence shown here is derived from an EMBL/GenBank/DDBJ whole genome shotgun (WGS) entry which is preliminary data.</text>
</comment>
<dbReference type="Proteomes" id="UP000012589">
    <property type="component" value="Unassembled WGS sequence"/>
</dbReference>
<feature type="coiled-coil region" evidence="1">
    <location>
        <begin position="116"/>
        <end position="150"/>
    </location>
</feature>
<dbReference type="PATRIC" id="fig|1235802.3.peg.5468"/>
<reference evidence="3 4" key="1">
    <citation type="journal article" date="2014" name="Genome Announc.">
        <title>Draft genome sequences of the altered schaedler flora, a defined bacterial community from gnotobiotic mice.</title>
        <authorList>
            <person name="Wannemuehler M.J."/>
            <person name="Overstreet A.M."/>
            <person name="Ward D.V."/>
            <person name="Phillips G.J."/>
        </authorList>
    </citation>
    <scope>NUCLEOTIDE SEQUENCE [LARGE SCALE GENOMIC DNA]</scope>
    <source>
        <strain evidence="3 4">ASF492</strain>
    </source>
</reference>
<dbReference type="AlphaFoldDB" id="N1ZT19"/>